<accession>A0A9D5AIG6</accession>
<dbReference type="PROSITE" id="PS50181">
    <property type="entry name" value="FBOX"/>
    <property type="match status" value="1"/>
</dbReference>
<dbReference type="Gene3D" id="1.20.1280.50">
    <property type="match status" value="1"/>
</dbReference>
<dbReference type="SMART" id="SM00256">
    <property type="entry name" value="FBOX"/>
    <property type="match status" value="1"/>
</dbReference>
<feature type="domain" description="F-box" evidence="1">
    <location>
        <begin position="79"/>
        <end position="125"/>
    </location>
</feature>
<evidence type="ECO:0000313" key="2">
    <source>
        <dbReference type="EMBL" id="KAI5409793.1"/>
    </source>
</evidence>
<dbReference type="Proteomes" id="UP001058974">
    <property type="component" value="Chromosome 5"/>
</dbReference>
<proteinExistence type="predicted"/>
<dbReference type="SUPFAM" id="SSF81383">
    <property type="entry name" value="F-box domain"/>
    <property type="match status" value="1"/>
</dbReference>
<evidence type="ECO:0000259" key="1">
    <source>
        <dbReference type="PROSITE" id="PS50181"/>
    </source>
</evidence>
<dbReference type="Pfam" id="PF00646">
    <property type="entry name" value="F-box"/>
    <property type="match status" value="1"/>
</dbReference>
<keyword evidence="3" id="KW-1185">Reference proteome</keyword>
<dbReference type="InterPro" id="IPR036047">
    <property type="entry name" value="F-box-like_dom_sf"/>
</dbReference>
<dbReference type="PANTHER" id="PTHR31482:SF2">
    <property type="entry name" value="F-BOX DOMAIN-CONTAINING PROTEIN"/>
    <property type="match status" value="1"/>
</dbReference>
<gene>
    <name evidence="2" type="ORF">KIW84_055302</name>
</gene>
<organism evidence="2 3">
    <name type="scientific">Pisum sativum</name>
    <name type="common">Garden pea</name>
    <name type="synonym">Lathyrus oleraceus</name>
    <dbReference type="NCBI Taxonomy" id="3888"/>
    <lineage>
        <taxon>Eukaryota</taxon>
        <taxon>Viridiplantae</taxon>
        <taxon>Streptophyta</taxon>
        <taxon>Embryophyta</taxon>
        <taxon>Tracheophyta</taxon>
        <taxon>Spermatophyta</taxon>
        <taxon>Magnoliopsida</taxon>
        <taxon>eudicotyledons</taxon>
        <taxon>Gunneridae</taxon>
        <taxon>Pentapetalae</taxon>
        <taxon>rosids</taxon>
        <taxon>fabids</taxon>
        <taxon>Fabales</taxon>
        <taxon>Fabaceae</taxon>
        <taxon>Papilionoideae</taxon>
        <taxon>50 kb inversion clade</taxon>
        <taxon>NPAAA clade</taxon>
        <taxon>Hologalegina</taxon>
        <taxon>IRL clade</taxon>
        <taxon>Fabeae</taxon>
        <taxon>Lathyrus</taxon>
    </lineage>
</organism>
<dbReference type="Gramene" id="Psat05G0530200-T1">
    <property type="protein sequence ID" value="KAI5409793.1"/>
    <property type="gene ID" value="KIW84_055302"/>
</dbReference>
<dbReference type="EMBL" id="JAMSHJ010000005">
    <property type="protein sequence ID" value="KAI5409793.1"/>
    <property type="molecule type" value="Genomic_DNA"/>
</dbReference>
<evidence type="ECO:0000313" key="3">
    <source>
        <dbReference type="Proteomes" id="UP001058974"/>
    </source>
</evidence>
<sequence length="395" mass="46281">MTRKRFPTYFIVTLLHNNNLPLPFLAFKLSFLHQVLLSLKTFSNNHVWIGLLCQIHTRMSLGKKNSSSRVENVEESKEELSLLDLPELTLECILEKLPPSSLCQMAGVCHSLRDKCVSDYFWERHMKKKWDGVIGHAAYREWKWYVASKREDVKDFKHATQRGFLMSYFSILWPFQWMKLKVDDGIDSCKMRSSLVVDSVMKWYLAIETGSFWFPAQVYNRENGHVGFMLSCYDAKVSYDSQTNTFQAKYPAHGRRGDARECGIPWKRLRTPPVDTCSHDLHISDCLDDLHPGDHIEIQWRKNKEYPYGWWYGVVGHLESCDGNENHCRCHISETVVVEFKHYTPGSRWRQTGINRKDHREEGNEVDGFYGGIRKIESENEISIWKLMWPSDVLD</sequence>
<protein>
    <recommendedName>
        <fullName evidence="1">F-box domain-containing protein</fullName>
    </recommendedName>
</protein>
<comment type="caution">
    <text evidence="2">The sequence shown here is derived from an EMBL/GenBank/DDBJ whole genome shotgun (WGS) entry which is preliminary data.</text>
</comment>
<dbReference type="InterPro" id="IPR001810">
    <property type="entry name" value="F-box_dom"/>
</dbReference>
<name>A0A9D5AIG6_PEA</name>
<dbReference type="PANTHER" id="PTHR31482">
    <property type="entry name" value="ESTS AU081301(E20138)"/>
    <property type="match status" value="1"/>
</dbReference>
<reference evidence="2 3" key="1">
    <citation type="journal article" date="2022" name="Nat. Genet.">
        <title>Improved pea reference genome and pan-genome highlight genomic features and evolutionary characteristics.</title>
        <authorList>
            <person name="Yang T."/>
            <person name="Liu R."/>
            <person name="Luo Y."/>
            <person name="Hu S."/>
            <person name="Wang D."/>
            <person name="Wang C."/>
            <person name="Pandey M.K."/>
            <person name="Ge S."/>
            <person name="Xu Q."/>
            <person name="Li N."/>
            <person name="Li G."/>
            <person name="Huang Y."/>
            <person name="Saxena R.K."/>
            <person name="Ji Y."/>
            <person name="Li M."/>
            <person name="Yan X."/>
            <person name="He Y."/>
            <person name="Liu Y."/>
            <person name="Wang X."/>
            <person name="Xiang C."/>
            <person name="Varshney R.K."/>
            <person name="Ding H."/>
            <person name="Gao S."/>
            <person name="Zong X."/>
        </authorList>
    </citation>
    <scope>NUCLEOTIDE SEQUENCE [LARGE SCALE GENOMIC DNA]</scope>
    <source>
        <strain evidence="2 3">cv. Zhongwan 6</strain>
    </source>
</reference>
<dbReference type="AlphaFoldDB" id="A0A9D5AIG6"/>